<dbReference type="WBParaSite" id="PDA_v2.g26430.t1">
    <property type="protein sequence ID" value="PDA_v2.g26430.t1"/>
    <property type="gene ID" value="PDA_v2.g26430"/>
</dbReference>
<dbReference type="AlphaFoldDB" id="A0A914Q645"/>
<keyword evidence="6" id="KW-0458">Lysosome</keyword>
<evidence type="ECO:0000313" key="7">
    <source>
        <dbReference type="Proteomes" id="UP000887578"/>
    </source>
</evidence>
<feature type="transmembrane region" description="Helical" evidence="6">
    <location>
        <begin position="333"/>
        <end position="357"/>
    </location>
</feature>
<feature type="transmembrane region" description="Helical" evidence="6">
    <location>
        <begin position="299"/>
        <end position="321"/>
    </location>
</feature>
<feature type="transmembrane region" description="Helical" evidence="6">
    <location>
        <begin position="128"/>
        <end position="146"/>
    </location>
</feature>
<dbReference type="GO" id="GO:0005765">
    <property type="term" value="C:lysosomal membrane"/>
    <property type="evidence" value="ECO:0007669"/>
    <property type="project" value="UniProtKB-SubCell"/>
</dbReference>
<dbReference type="PIRSF" id="PIRSF015974">
    <property type="entry name" value="CLN3_BTN1"/>
    <property type="match status" value="1"/>
</dbReference>
<protein>
    <recommendedName>
        <fullName evidence="6">Battenin</fullName>
    </recommendedName>
</protein>
<feature type="transmembrane region" description="Helical" evidence="6">
    <location>
        <begin position="377"/>
        <end position="398"/>
    </location>
</feature>
<accession>A0A914Q645</accession>
<keyword evidence="7" id="KW-1185">Reference proteome</keyword>
<dbReference type="GO" id="GO:0012505">
    <property type="term" value="C:endomembrane system"/>
    <property type="evidence" value="ECO:0007669"/>
    <property type="project" value="UniProtKB-SubCell"/>
</dbReference>
<keyword evidence="5 6" id="KW-0472">Membrane</keyword>
<evidence type="ECO:0000256" key="2">
    <source>
        <dbReference type="ARBA" id="ARBA00007467"/>
    </source>
</evidence>
<dbReference type="Pfam" id="PF02487">
    <property type="entry name" value="CLN3"/>
    <property type="match status" value="1"/>
</dbReference>
<evidence type="ECO:0000256" key="3">
    <source>
        <dbReference type="ARBA" id="ARBA00022692"/>
    </source>
</evidence>
<dbReference type="GO" id="GO:0051453">
    <property type="term" value="P:regulation of intracellular pH"/>
    <property type="evidence" value="ECO:0007669"/>
    <property type="project" value="TreeGrafter"/>
</dbReference>
<feature type="transmembrane region" description="Helical" evidence="6">
    <location>
        <begin position="158"/>
        <end position="177"/>
    </location>
</feature>
<comment type="subcellular location">
    <subcellularLocation>
        <location evidence="1">Endomembrane system</location>
        <topology evidence="1">Multi-pass membrane protein</topology>
    </subcellularLocation>
    <subcellularLocation>
        <location evidence="6">Lysosome membrane</location>
        <topology evidence="6">Multi-pass membrane protein</topology>
    </subcellularLocation>
</comment>
<evidence type="ECO:0000256" key="1">
    <source>
        <dbReference type="ARBA" id="ARBA00004127"/>
    </source>
</evidence>
<sequence>MLSGAEDIIEMQSQNVIKSSNTSVNVCFEKISKAHCSKISTSAVLLADTIPCVIVELTFPFFMYRIPYGIRHAAVVSCQALSFIIVAFSPNVAVSLTGVVFAAIGAGLGAINCLALSSHFSKTSVSTWSSGTGAAGMVASFAYAAFTEPHLANLSPKVTMLIMLVIPLTYSMAYWAILVKPNTIYKCNPINPLTWIVPYSDDEVYDESVLNINNLEEEDNNGIVKTVGVIQKKLSLIEKLFVIKSLSNYTIPVILVYFAQYFINQGLTPLIYFDCSHGFYLSKASQYRWFQVLYQTGTFISRSSVNIIAISMGTLYLMPVLQTFNAIFLTFNAVYFFVPHISIIFCIILFEGIIGGLSYVNSLHRMHRVISPDIREFALSTAGASRTLGIVMSGFIAIPIRNYICSRQHSSMNGF</sequence>
<feature type="transmembrane region" description="Helical" evidence="6">
    <location>
        <begin position="94"/>
        <end position="116"/>
    </location>
</feature>
<dbReference type="PANTHER" id="PTHR10981">
    <property type="entry name" value="BATTENIN"/>
    <property type="match status" value="1"/>
</dbReference>
<dbReference type="PANTHER" id="PTHR10981:SF8">
    <property type="entry name" value="BATTENIN"/>
    <property type="match status" value="1"/>
</dbReference>
<feature type="transmembrane region" description="Helical" evidence="6">
    <location>
        <begin position="241"/>
        <end position="263"/>
    </location>
</feature>
<keyword evidence="4 6" id="KW-1133">Transmembrane helix</keyword>
<evidence type="ECO:0000313" key="8">
    <source>
        <dbReference type="WBParaSite" id="PDA_v2.g26430.t1"/>
    </source>
</evidence>
<dbReference type="InterPro" id="IPR036259">
    <property type="entry name" value="MFS_trans_sf"/>
</dbReference>
<reference evidence="8" key="1">
    <citation type="submission" date="2022-11" db="UniProtKB">
        <authorList>
            <consortium name="WormBaseParasite"/>
        </authorList>
    </citation>
    <scope>IDENTIFICATION</scope>
</reference>
<dbReference type="GO" id="GO:0007040">
    <property type="term" value="P:lysosome organization"/>
    <property type="evidence" value="ECO:0007669"/>
    <property type="project" value="TreeGrafter"/>
</dbReference>
<keyword evidence="3 6" id="KW-0812">Transmembrane</keyword>
<dbReference type="Proteomes" id="UP000887578">
    <property type="component" value="Unplaced"/>
</dbReference>
<proteinExistence type="inferred from homology"/>
<dbReference type="SUPFAM" id="SSF103473">
    <property type="entry name" value="MFS general substrate transporter"/>
    <property type="match status" value="1"/>
</dbReference>
<feature type="transmembrane region" description="Helical" evidence="6">
    <location>
        <begin position="68"/>
        <end position="88"/>
    </location>
</feature>
<evidence type="ECO:0000256" key="4">
    <source>
        <dbReference type="ARBA" id="ARBA00022989"/>
    </source>
</evidence>
<dbReference type="InterPro" id="IPR003492">
    <property type="entry name" value="Battenin_disease_Cln3"/>
</dbReference>
<organism evidence="7 8">
    <name type="scientific">Panagrolaimus davidi</name>
    <dbReference type="NCBI Taxonomy" id="227884"/>
    <lineage>
        <taxon>Eukaryota</taxon>
        <taxon>Metazoa</taxon>
        <taxon>Ecdysozoa</taxon>
        <taxon>Nematoda</taxon>
        <taxon>Chromadorea</taxon>
        <taxon>Rhabditida</taxon>
        <taxon>Tylenchina</taxon>
        <taxon>Panagrolaimomorpha</taxon>
        <taxon>Panagrolaimoidea</taxon>
        <taxon>Panagrolaimidae</taxon>
        <taxon>Panagrolaimus</taxon>
    </lineage>
</organism>
<name>A0A914Q645_9BILA</name>
<evidence type="ECO:0000256" key="6">
    <source>
        <dbReference type="RuleBase" id="RU361113"/>
    </source>
</evidence>
<evidence type="ECO:0000256" key="5">
    <source>
        <dbReference type="ARBA" id="ARBA00023136"/>
    </source>
</evidence>
<comment type="similarity">
    <text evidence="2 6">Belongs to the battenin family.</text>
</comment>
<dbReference type="PRINTS" id="PR01315">
    <property type="entry name" value="BATTENIN"/>
</dbReference>
<dbReference type="InterPro" id="IPR018460">
    <property type="entry name" value="Battenin_disease_Cln3_subgr"/>
</dbReference>